<feature type="transmembrane region" description="Helical" evidence="2">
    <location>
        <begin position="124"/>
        <end position="146"/>
    </location>
</feature>
<keyword evidence="2" id="KW-1133">Transmembrane helix</keyword>
<evidence type="ECO:0000313" key="5">
    <source>
        <dbReference type="Proteomes" id="UP000253664"/>
    </source>
</evidence>
<dbReference type="STRING" id="1330021.A0A367KZ02"/>
<name>A0A367KZ02_9HYPO</name>
<feature type="transmembrane region" description="Helical" evidence="2">
    <location>
        <begin position="22"/>
        <end position="43"/>
    </location>
</feature>
<dbReference type="InterPro" id="IPR005330">
    <property type="entry name" value="MHYT_dom"/>
</dbReference>
<dbReference type="Proteomes" id="UP000253664">
    <property type="component" value="Unassembled WGS sequence"/>
</dbReference>
<accession>A0A367KZ02</accession>
<evidence type="ECO:0000313" key="4">
    <source>
        <dbReference type="EMBL" id="RCI07398.1"/>
    </source>
</evidence>
<evidence type="ECO:0000256" key="1">
    <source>
        <dbReference type="SAM" id="MobiDB-lite"/>
    </source>
</evidence>
<keyword evidence="2" id="KW-0812">Transmembrane</keyword>
<dbReference type="Pfam" id="PF03707">
    <property type="entry name" value="MHYT"/>
    <property type="match status" value="1"/>
</dbReference>
<dbReference type="PANTHER" id="PTHR35152">
    <property type="entry name" value="DOMAIN SIGNALLING PROTEIN, PUTATIVE (AFU_ORTHOLOGUE AFUA_5G11310)-RELATED"/>
    <property type="match status" value="1"/>
</dbReference>
<reference evidence="4 5" key="1">
    <citation type="journal article" date="2015" name="BMC Genomics">
        <title>Insights from the genome of Ophiocordyceps polyrhachis-furcata to pathogenicity and host specificity in insect fungi.</title>
        <authorList>
            <person name="Wichadakul D."/>
            <person name="Kobmoo N."/>
            <person name="Ingsriswang S."/>
            <person name="Tangphatsornruang S."/>
            <person name="Chantasingh D."/>
            <person name="Luangsa-ard J.J."/>
            <person name="Eurwilaichitr L."/>
        </authorList>
    </citation>
    <scope>NUCLEOTIDE SEQUENCE [LARGE SCALE GENOMIC DNA]</scope>
    <source>
        <strain evidence="4 5">BCC 54312</strain>
    </source>
</reference>
<dbReference type="OrthoDB" id="264015at2759"/>
<feature type="compositionally biased region" description="Basic and acidic residues" evidence="1">
    <location>
        <begin position="444"/>
        <end position="453"/>
    </location>
</feature>
<dbReference type="AlphaFoldDB" id="A0A367KZ02"/>
<feature type="transmembrane region" description="Helical" evidence="2">
    <location>
        <begin position="55"/>
        <end position="76"/>
    </location>
</feature>
<feature type="compositionally biased region" description="Low complexity" evidence="1">
    <location>
        <begin position="679"/>
        <end position="688"/>
    </location>
</feature>
<dbReference type="PROSITE" id="PS50924">
    <property type="entry name" value="MHYT"/>
    <property type="match status" value="1"/>
</dbReference>
<gene>
    <name evidence="4" type="ORF">L249_1364</name>
</gene>
<feature type="compositionally biased region" description="Polar residues" evidence="1">
    <location>
        <begin position="427"/>
        <end position="442"/>
    </location>
</feature>
<feature type="region of interest" description="Disordered" evidence="1">
    <location>
        <begin position="823"/>
        <end position="861"/>
    </location>
</feature>
<keyword evidence="5" id="KW-1185">Reference proteome</keyword>
<dbReference type="PANTHER" id="PTHR35152:SF1">
    <property type="entry name" value="DOMAIN SIGNALLING PROTEIN, PUTATIVE (AFU_ORTHOLOGUE AFUA_5G11310)-RELATED"/>
    <property type="match status" value="1"/>
</dbReference>
<feature type="transmembrane region" description="Helical" evidence="2">
    <location>
        <begin position="235"/>
        <end position="260"/>
    </location>
</feature>
<feature type="region of interest" description="Disordered" evidence="1">
    <location>
        <begin position="427"/>
        <end position="453"/>
    </location>
</feature>
<keyword evidence="2" id="KW-0472">Membrane</keyword>
<protein>
    <recommendedName>
        <fullName evidence="3">MHYT domain-containing protein</fullName>
    </recommendedName>
</protein>
<comment type="caution">
    <text evidence="4">The sequence shown here is derived from an EMBL/GenBank/DDBJ whole genome shotgun (WGS) entry which is preliminary data.</text>
</comment>
<sequence>MASAQELLREFEGKIVPFKFEAGYIVVSYIICFVGASSALELIRRQTSNKGIHNLLLLAGAAISMGGIAMWSMHYVGYRAVHFLHGQHEFEFVFKTGLAVAALFIPIVVLFVAFVIITRHGRVCWIRITMAGFLSGATLVGMHYLADASISNYKPVYRAGYIVGAALIGVITNIAALAFLFVFESAWTNAWWKRPLCALILAAAISAENWCAAAGTKFKLLPPHHTGPTFSLRGAIIVVICLTVGGCVFTIISALYSYWIKKDYAKKAQKVALAAAVFDDRGRIMVSHEGLLPSEVVTDTFIPTTNNDAFDTSNPVFHWMFWASRNWPRIAHVLGGMEDHVTSLSTKSKRKLKLKLLRDDGEAVENYNTILCELYCLAAASLSTRMKDDLESSGTLWDEIFATGDISSSSNRISANYTGGSELPLYRSSTSSFTKPQSNGSGEKNYESSEEGHGKGSLMFLVRHVSSRREVEKLEAAGFRFAELHRVLGTIRTGMQIKTPDFAARLRIMSNFTEQDADLRPGVHVGLFAVRARVDFGGFDVLVQRKAKNLLPAIHLQKETLRPWQKEILKRLQGMTTPEIIQNLDIDRFESARERHFARQLLESITSLRSLIDQPVFDEARLNTSVFQVPCSSIDKSATCSVLAFQLVLPIHTKISFRNCEAIPLQFFKIRQFFSQGFTGPGRTPTGGVEQNDLHFPPSSSTLGPATAGPSSFMEFVRPGRPFRKNVPHPASHHALAQSLRALTAITRNNNVNGQAATPGGDANARNGDTQPLAAAMAPAGQSDGRHGGSILVSQEVVIDYQQDSSSDEDDDMDELDNMEKATIESSSGPQSAPVAANRHYRPNLSPAPEEESYSVTATGRDIAGATKDQASFVDELLQSCMEKYKPNSGR</sequence>
<feature type="region of interest" description="Disordered" evidence="1">
    <location>
        <begin position="679"/>
        <end position="709"/>
    </location>
</feature>
<feature type="domain" description="MHYT" evidence="3">
    <location>
        <begin position="20"/>
        <end position="219"/>
    </location>
</feature>
<feature type="transmembrane region" description="Helical" evidence="2">
    <location>
        <begin position="96"/>
        <end position="117"/>
    </location>
</feature>
<evidence type="ECO:0000256" key="2">
    <source>
        <dbReference type="SAM" id="Phobius"/>
    </source>
</evidence>
<organism evidence="4 5">
    <name type="scientific">Ophiocordyceps polyrhachis-furcata BCC 54312</name>
    <dbReference type="NCBI Taxonomy" id="1330021"/>
    <lineage>
        <taxon>Eukaryota</taxon>
        <taxon>Fungi</taxon>
        <taxon>Dikarya</taxon>
        <taxon>Ascomycota</taxon>
        <taxon>Pezizomycotina</taxon>
        <taxon>Sordariomycetes</taxon>
        <taxon>Hypocreomycetidae</taxon>
        <taxon>Hypocreales</taxon>
        <taxon>Ophiocordycipitaceae</taxon>
        <taxon>Ophiocordyceps</taxon>
    </lineage>
</organism>
<dbReference type="EMBL" id="LKCN02000031">
    <property type="protein sequence ID" value="RCI07398.1"/>
    <property type="molecule type" value="Genomic_DNA"/>
</dbReference>
<proteinExistence type="predicted"/>
<evidence type="ECO:0000259" key="3">
    <source>
        <dbReference type="PROSITE" id="PS50924"/>
    </source>
</evidence>
<feature type="transmembrane region" description="Helical" evidence="2">
    <location>
        <begin position="158"/>
        <end position="183"/>
    </location>
</feature>